<dbReference type="SUPFAM" id="SSF53850">
    <property type="entry name" value="Periplasmic binding protein-like II"/>
    <property type="match status" value="1"/>
</dbReference>
<dbReference type="InterPro" id="IPR000847">
    <property type="entry name" value="LysR_HTH_N"/>
</dbReference>
<dbReference type="PANTHER" id="PTHR30346:SF30">
    <property type="entry name" value="SMALL NEUTRAL PROTEASE REGULATORY PROTEIN"/>
    <property type="match status" value="1"/>
</dbReference>
<dbReference type="EMBL" id="JAAEDH010000010">
    <property type="protein sequence ID" value="MBR0655485.1"/>
    <property type="molecule type" value="Genomic_DNA"/>
</dbReference>
<dbReference type="GO" id="GO:0003700">
    <property type="term" value="F:DNA-binding transcription factor activity"/>
    <property type="evidence" value="ECO:0007669"/>
    <property type="project" value="InterPro"/>
</dbReference>
<sequence>MELRHLRYFVAVAEEGHITRAAERLGIQQPPLSHQIRALERELGVQLFRRLPRGVQLTEAGRGFIEDARAALARVEQGVQAAKRAARGEQGHLRLSVPPTAPFHPFVPQVILAFRAAYPMVSLTMEESLRKETLEQLRGGQMDVAFIRASIAAPEALVIYPLLEEPMVAALPSGHPLAGSGDSQDTALPLRALAGETFIAYARDQGPALYEAMAAACLRAGFGLQIGLEAPRISTALSLVATGFGVTLVPASMRRMKLEGVTYRDLAGAAQAKAFLSIAARRDDLSGIVRHFVSLVRRAARDRAPR</sequence>
<evidence type="ECO:0000256" key="1">
    <source>
        <dbReference type="ARBA" id="ARBA00009437"/>
    </source>
</evidence>
<dbReference type="Pfam" id="PF03466">
    <property type="entry name" value="LysR_substrate"/>
    <property type="match status" value="1"/>
</dbReference>
<dbReference type="Pfam" id="PF00126">
    <property type="entry name" value="HTH_1"/>
    <property type="match status" value="1"/>
</dbReference>
<dbReference type="AlphaFoldDB" id="A0AAF1KJM9"/>
<evidence type="ECO:0000256" key="3">
    <source>
        <dbReference type="ARBA" id="ARBA00023125"/>
    </source>
</evidence>
<accession>A0AAF1KJM9</accession>
<evidence type="ECO:0000256" key="2">
    <source>
        <dbReference type="ARBA" id="ARBA00023015"/>
    </source>
</evidence>
<keyword evidence="4" id="KW-0804">Transcription</keyword>
<gene>
    <name evidence="6" type="ORF">GXW79_10355</name>
</gene>
<evidence type="ECO:0000313" key="7">
    <source>
        <dbReference type="Proteomes" id="UP001196068"/>
    </source>
</evidence>
<keyword evidence="7" id="KW-1185">Reference proteome</keyword>
<feature type="domain" description="HTH lysR-type" evidence="5">
    <location>
        <begin position="1"/>
        <end position="58"/>
    </location>
</feature>
<keyword evidence="3" id="KW-0238">DNA-binding</keyword>
<dbReference type="FunFam" id="1.10.10.10:FF:000001">
    <property type="entry name" value="LysR family transcriptional regulator"/>
    <property type="match status" value="1"/>
</dbReference>
<protein>
    <submittedName>
        <fullName evidence="6">LysR family transcriptional regulator</fullName>
    </submittedName>
</protein>
<dbReference type="Proteomes" id="UP001196068">
    <property type="component" value="Unassembled WGS sequence"/>
</dbReference>
<organism evidence="6 7">
    <name type="scientific">Plastoroseomonas arctica</name>
    <dbReference type="NCBI Taxonomy" id="1509237"/>
    <lineage>
        <taxon>Bacteria</taxon>
        <taxon>Pseudomonadati</taxon>
        <taxon>Pseudomonadota</taxon>
        <taxon>Alphaproteobacteria</taxon>
        <taxon>Acetobacterales</taxon>
        <taxon>Acetobacteraceae</taxon>
        <taxon>Plastoroseomonas</taxon>
    </lineage>
</organism>
<dbReference type="PANTHER" id="PTHR30346">
    <property type="entry name" value="TRANSCRIPTIONAL DUAL REGULATOR HCAR-RELATED"/>
    <property type="match status" value="1"/>
</dbReference>
<dbReference type="InterPro" id="IPR036388">
    <property type="entry name" value="WH-like_DNA-bd_sf"/>
</dbReference>
<reference evidence="6" key="2">
    <citation type="journal article" date="2021" name="Syst. Appl. Microbiol.">
        <title>Roseomonas hellenica sp. nov., isolated from roots of wild-growing Alkanna tinctoria.</title>
        <authorList>
            <person name="Rat A."/>
            <person name="Naranjo H.D."/>
            <person name="Lebbe L."/>
            <person name="Cnockaert M."/>
            <person name="Krigas N."/>
            <person name="Grigoriadou K."/>
            <person name="Maloupa E."/>
            <person name="Willems A."/>
        </authorList>
    </citation>
    <scope>NUCLEOTIDE SEQUENCE</scope>
    <source>
        <strain evidence="6">LMG 28251</strain>
    </source>
</reference>
<dbReference type="GO" id="GO:0003677">
    <property type="term" value="F:DNA binding"/>
    <property type="evidence" value="ECO:0007669"/>
    <property type="project" value="UniProtKB-KW"/>
</dbReference>
<comment type="caution">
    <text evidence="6">The sequence shown here is derived from an EMBL/GenBank/DDBJ whole genome shotgun (WGS) entry which is preliminary data.</text>
</comment>
<dbReference type="RefSeq" id="WP_211874321.1">
    <property type="nucleotide sequence ID" value="NZ_JAAEDH010000010.1"/>
</dbReference>
<dbReference type="InterPro" id="IPR005119">
    <property type="entry name" value="LysR_subst-bd"/>
</dbReference>
<comment type="similarity">
    <text evidence="1">Belongs to the LysR transcriptional regulatory family.</text>
</comment>
<dbReference type="InterPro" id="IPR036390">
    <property type="entry name" value="WH_DNA-bd_sf"/>
</dbReference>
<name>A0AAF1KJM9_9PROT</name>
<proteinExistence type="inferred from homology"/>
<evidence type="ECO:0000313" key="6">
    <source>
        <dbReference type="EMBL" id="MBR0655485.1"/>
    </source>
</evidence>
<dbReference type="PRINTS" id="PR00039">
    <property type="entry name" value="HTHLYSR"/>
</dbReference>
<dbReference type="GO" id="GO:0032993">
    <property type="term" value="C:protein-DNA complex"/>
    <property type="evidence" value="ECO:0007669"/>
    <property type="project" value="TreeGrafter"/>
</dbReference>
<evidence type="ECO:0000259" key="5">
    <source>
        <dbReference type="PROSITE" id="PS50931"/>
    </source>
</evidence>
<dbReference type="Gene3D" id="3.40.190.10">
    <property type="entry name" value="Periplasmic binding protein-like II"/>
    <property type="match status" value="2"/>
</dbReference>
<dbReference type="Gene3D" id="1.10.10.10">
    <property type="entry name" value="Winged helix-like DNA-binding domain superfamily/Winged helix DNA-binding domain"/>
    <property type="match status" value="1"/>
</dbReference>
<dbReference type="PROSITE" id="PS50931">
    <property type="entry name" value="HTH_LYSR"/>
    <property type="match status" value="1"/>
</dbReference>
<evidence type="ECO:0000256" key="4">
    <source>
        <dbReference type="ARBA" id="ARBA00023163"/>
    </source>
</evidence>
<keyword evidence="2" id="KW-0805">Transcription regulation</keyword>
<dbReference type="SUPFAM" id="SSF46785">
    <property type="entry name" value="Winged helix' DNA-binding domain"/>
    <property type="match status" value="1"/>
</dbReference>
<reference evidence="6" key="1">
    <citation type="submission" date="2020-01" db="EMBL/GenBank/DDBJ databases">
        <authorList>
            <person name="Rat A."/>
        </authorList>
    </citation>
    <scope>NUCLEOTIDE SEQUENCE</scope>
    <source>
        <strain evidence="6">LMG 28251</strain>
    </source>
</reference>